<protein>
    <recommendedName>
        <fullName evidence="2">Integrase catalytic domain-containing protein</fullName>
    </recommendedName>
</protein>
<evidence type="ECO:0000256" key="1">
    <source>
        <dbReference type="SAM" id="MobiDB-lite"/>
    </source>
</evidence>
<dbReference type="SUPFAM" id="SSF56672">
    <property type="entry name" value="DNA/RNA polymerases"/>
    <property type="match status" value="1"/>
</dbReference>
<dbReference type="GO" id="GO:0071897">
    <property type="term" value="P:DNA biosynthetic process"/>
    <property type="evidence" value="ECO:0007669"/>
    <property type="project" value="UniProtKB-ARBA"/>
</dbReference>
<dbReference type="InterPro" id="IPR001584">
    <property type="entry name" value="Integrase_cat-core"/>
</dbReference>
<dbReference type="InterPro" id="IPR050951">
    <property type="entry name" value="Retrovirus_Pol_polyprotein"/>
</dbReference>
<feature type="domain" description="Integrase catalytic" evidence="2">
    <location>
        <begin position="95"/>
        <end position="218"/>
    </location>
</feature>
<sequence>MNRYSEALSTPTPSTSRAMVHTSDVELSQRSHTPPLTVEHMQKQIHHLREVEFGHTRSAEINIELNSPILLVNKKDGGTRMCVDYRALNILTKKKITVPYHTMHNDHLGPFIKSKKGNTQLLVMVDGFTKFTILEPVRNTKTKHVVKCMQVIIDIFGVPMRIISDRGTTFMSHRFRQFCLDLGIKHIQNAVATPRANRQCERVNCTVLGALAALNWKC</sequence>
<dbReference type="GO" id="GO:0003676">
    <property type="term" value="F:nucleic acid binding"/>
    <property type="evidence" value="ECO:0007669"/>
    <property type="project" value="InterPro"/>
</dbReference>
<dbReference type="SUPFAM" id="SSF53098">
    <property type="entry name" value="Ribonuclease H-like"/>
    <property type="match status" value="1"/>
</dbReference>
<proteinExistence type="predicted"/>
<dbReference type="Gene3D" id="3.30.420.10">
    <property type="entry name" value="Ribonuclease H-like superfamily/Ribonuclease H"/>
    <property type="match status" value="1"/>
</dbReference>
<dbReference type="InterPro" id="IPR036397">
    <property type="entry name" value="RNaseH_sf"/>
</dbReference>
<dbReference type="PANTHER" id="PTHR37984:SF5">
    <property type="entry name" value="PROTEIN NYNRIN-LIKE"/>
    <property type="match status" value="1"/>
</dbReference>
<dbReference type="GO" id="GO:0015074">
    <property type="term" value="P:DNA integration"/>
    <property type="evidence" value="ECO:0007669"/>
    <property type="project" value="InterPro"/>
</dbReference>
<name>V5GUH8_ANOGL</name>
<dbReference type="GO" id="GO:0042575">
    <property type="term" value="C:DNA polymerase complex"/>
    <property type="evidence" value="ECO:0007669"/>
    <property type="project" value="UniProtKB-ARBA"/>
</dbReference>
<feature type="region of interest" description="Disordered" evidence="1">
    <location>
        <begin position="1"/>
        <end position="23"/>
    </location>
</feature>
<organism evidence="3">
    <name type="scientific">Anoplophora glabripennis</name>
    <name type="common">Asian longhorn beetle</name>
    <name type="synonym">Anoplophora nobilis</name>
    <dbReference type="NCBI Taxonomy" id="217634"/>
    <lineage>
        <taxon>Eukaryota</taxon>
        <taxon>Metazoa</taxon>
        <taxon>Ecdysozoa</taxon>
        <taxon>Arthropoda</taxon>
        <taxon>Hexapoda</taxon>
        <taxon>Insecta</taxon>
        <taxon>Pterygota</taxon>
        <taxon>Neoptera</taxon>
        <taxon>Endopterygota</taxon>
        <taxon>Coleoptera</taxon>
        <taxon>Polyphaga</taxon>
        <taxon>Cucujiformia</taxon>
        <taxon>Chrysomeloidea</taxon>
        <taxon>Cerambycidae</taxon>
        <taxon>Lamiinae</taxon>
        <taxon>Lamiini</taxon>
        <taxon>Anoplophora</taxon>
    </lineage>
</organism>
<accession>V5GUH8</accession>
<dbReference type="Pfam" id="PF00665">
    <property type="entry name" value="rve"/>
    <property type="match status" value="1"/>
</dbReference>
<dbReference type="InterPro" id="IPR043502">
    <property type="entry name" value="DNA/RNA_pol_sf"/>
</dbReference>
<dbReference type="PROSITE" id="PS50994">
    <property type="entry name" value="INTEGRASE"/>
    <property type="match status" value="1"/>
</dbReference>
<dbReference type="PANTHER" id="PTHR37984">
    <property type="entry name" value="PROTEIN CBG26694"/>
    <property type="match status" value="1"/>
</dbReference>
<feature type="compositionally biased region" description="Polar residues" evidence="1">
    <location>
        <begin position="7"/>
        <end position="17"/>
    </location>
</feature>
<gene>
    <name evidence="3" type="primary">YRD6</name>
</gene>
<evidence type="ECO:0000259" key="2">
    <source>
        <dbReference type="PROSITE" id="PS50994"/>
    </source>
</evidence>
<dbReference type="InterPro" id="IPR012337">
    <property type="entry name" value="RNaseH-like_sf"/>
</dbReference>
<dbReference type="EMBL" id="GALX01004563">
    <property type="protein sequence ID" value="JAB63903.1"/>
    <property type="molecule type" value="Transcribed_RNA"/>
</dbReference>
<reference evidence="3" key="1">
    <citation type="submission" date="2013-07" db="EMBL/GenBank/DDBJ databases">
        <title>Midgut Transcriptome Profiling of Anoplphora glabripennis, a Lignocellulose Degrading, Wood-Boring Cerambycid.</title>
        <authorList>
            <person name="Scully E.D."/>
            <person name="Hoover K."/>
            <person name="Carlson J.E."/>
            <person name="Tien M."/>
            <person name="Geib S.M."/>
        </authorList>
    </citation>
    <scope>NUCLEOTIDE SEQUENCE</scope>
</reference>
<dbReference type="AlphaFoldDB" id="V5GUH8"/>
<evidence type="ECO:0000313" key="3">
    <source>
        <dbReference type="EMBL" id="JAB63903.1"/>
    </source>
</evidence>